<comment type="caution">
    <text evidence="1">The sequence shown here is derived from an EMBL/GenBank/DDBJ whole genome shotgun (WGS) entry which is preliminary data.</text>
</comment>
<dbReference type="EMBL" id="BKCP01007959">
    <property type="protein sequence ID" value="GER47517.1"/>
    <property type="molecule type" value="Genomic_DNA"/>
</dbReference>
<name>A0A5A7QSW2_STRAF</name>
<organism evidence="1 2">
    <name type="scientific">Striga asiatica</name>
    <name type="common">Asiatic witchweed</name>
    <name type="synonym">Buchnera asiatica</name>
    <dbReference type="NCBI Taxonomy" id="4170"/>
    <lineage>
        <taxon>Eukaryota</taxon>
        <taxon>Viridiplantae</taxon>
        <taxon>Streptophyta</taxon>
        <taxon>Embryophyta</taxon>
        <taxon>Tracheophyta</taxon>
        <taxon>Spermatophyta</taxon>
        <taxon>Magnoliopsida</taxon>
        <taxon>eudicotyledons</taxon>
        <taxon>Gunneridae</taxon>
        <taxon>Pentapetalae</taxon>
        <taxon>asterids</taxon>
        <taxon>lamiids</taxon>
        <taxon>Lamiales</taxon>
        <taxon>Orobanchaceae</taxon>
        <taxon>Buchnereae</taxon>
        <taxon>Striga</taxon>
    </lineage>
</organism>
<gene>
    <name evidence="1" type="ORF">STAS_24629</name>
</gene>
<protein>
    <submittedName>
        <fullName evidence="1">Uncharacterized protein</fullName>
    </submittedName>
</protein>
<evidence type="ECO:0000313" key="2">
    <source>
        <dbReference type="Proteomes" id="UP000325081"/>
    </source>
</evidence>
<dbReference type="Proteomes" id="UP000325081">
    <property type="component" value="Unassembled WGS sequence"/>
</dbReference>
<dbReference type="AlphaFoldDB" id="A0A5A7QSW2"/>
<keyword evidence="2" id="KW-1185">Reference proteome</keyword>
<sequence>MRDGVTGNQVLQILSFFPFPQFLCSLSSKPRIQILDLCSPLFASRRQTHTPVLDLSASVIAKVSDFFPTICSPCVGGVRRRFPPCRPLSGKDVCSRFVFQSPTLCRLVEFL</sequence>
<evidence type="ECO:0000313" key="1">
    <source>
        <dbReference type="EMBL" id="GER47517.1"/>
    </source>
</evidence>
<reference evidence="2" key="1">
    <citation type="journal article" date="2019" name="Curr. Biol.">
        <title>Genome Sequence of Striga asiatica Provides Insight into the Evolution of Plant Parasitism.</title>
        <authorList>
            <person name="Yoshida S."/>
            <person name="Kim S."/>
            <person name="Wafula E.K."/>
            <person name="Tanskanen J."/>
            <person name="Kim Y.M."/>
            <person name="Honaas L."/>
            <person name="Yang Z."/>
            <person name="Spallek T."/>
            <person name="Conn C.E."/>
            <person name="Ichihashi Y."/>
            <person name="Cheong K."/>
            <person name="Cui S."/>
            <person name="Der J.P."/>
            <person name="Gundlach H."/>
            <person name="Jiao Y."/>
            <person name="Hori C."/>
            <person name="Ishida J.K."/>
            <person name="Kasahara H."/>
            <person name="Kiba T."/>
            <person name="Kim M.S."/>
            <person name="Koo N."/>
            <person name="Laohavisit A."/>
            <person name="Lee Y.H."/>
            <person name="Lumba S."/>
            <person name="McCourt P."/>
            <person name="Mortimer J.C."/>
            <person name="Mutuku J.M."/>
            <person name="Nomura T."/>
            <person name="Sasaki-Sekimoto Y."/>
            <person name="Seto Y."/>
            <person name="Wang Y."/>
            <person name="Wakatake T."/>
            <person name="Sakakibara H."/>
            <person name="Demura T."/>
            <person name="Yamaguchi S."/>
            <person name="Yoneyama K."/>
            <person name="Manabe R.I."/>
            <person name="Nelson D.C."/>
            <person name="Schulman A.H."/>
            <person name="Timko M.P."/>
            <person name="dePamphilis C.W."/>
            <person name="Choi D."/>
            <person name="Shirasu K."/>
        </authorList>
    </citation>
    <scope>NUCLEOTIDE SEQUENCE [LARGE SCALE GENOMIC DNA]</scope>
    <source>
        <strain evidence="2">cv. UVA1</strain>
    </source>
</reference>
<accession>A0A5A7QSW2</accession>
<proteinExistence type="predicted"/>